<name>M8E0W7_9BACL</name>
<dbReference type="Proteomes" id="UP000012081">
    <property type="component" value="Unassembled WGS sequence"/>
</dbReference>
<sequence>MDQSGCVTVTVVQGEERSHLSVRTGGNLLLAMVRERFPVDFACTTGKCATCRLRMEIPPGSASEPSPTERYRLGADFAAGLRLSCQVYVTGPLTVYLPTSG</sequence>
<evidence type="ECO:0000313" key="3">
    <source>
        <dbReference type="Proteomes" id="UP000012081"/>
    </source>
</evidence>
<dbReference type="EMBL" id="APBN01000003">
    <property type="protein sequence ID" value="EMT52936.1"/>
    <property type="molecule type" value="Genomic_DNA"/>
</dbReference>
<evidence type="ECO:0000259" key="1">
    <source>
        <dbReference type="PROSITE" id="PS51085"/>
    </source>
</evidence>
<dbReference type="AlphaFoldDB" id="M8E0W7"/>
<comment type="caution">
    <text evidence="2">The sequence shown here is derived from an EMBL/GenBank/DDBJ whole genome shotgun (WGS) entry which is preliminary data.</text>
</comment>
<dbReference type="InterPro" id="IPR012675">
    <property type="entry name" value="Beta-grasp_dom_sf"/>
</dbReference>
<dbReference type="Gene3D" id="3.10.20.30">
    <property type="match status" value="1"/>
</dbReference>
<organism evidence="2 3">
    <name type="scientific">Brevibacillus borstelensis AK1</name>
    <dbReference type="NCBI Taxonomy" id="1300222"/>
    <lineage>
        <taxon>Bacteria</taxon>
        <taxon>Bacillati</taxon>
        <taxon>Bacillota</taxon>
        <taxon>Bacilli</taxon>
        <taxon>Bacillales</taxon>
        <taxon>Paenibacillaceae</taxon>
        <taxon>Brevibacillus</taxon>
    </lineage>
</organism>
<dbReference type="CDD" id="cd00207">
    <property type="entry name" value="fer2"/>
    <property type="match status" value="1"/>
</dbReference>
<gene>
    <name evidence="2" type="ORF">I532_09162</name>
</gene>
<dbReference type="PROSITE" id="PS51085">
    <property type="entry name" value="2FE2S_FER_2"/>
    <property type="match status" value="1"/>
</dbReference>
<feature type="domain" description="2Fe-2S ferredoxin-type" evidence="1">
    <location>
        <begin position="7"/>
        <end position="101"/>
    </location>
</feature>
<dbReference type="InterPro" id="IPR001041">
    <property type="entry name" value="2Fe-2S_ferredoxin-type"/>
</dbReference>
<evidence type="ECO:0000313" key="2">
    <source>
        <dbReference type="EMBL" id="EMT52936.1"/>
    </source>
</evidence>
<dbReference type="GO" id="GO:0051537">
    <property type="term" value="F:2 iron, 2 sulfur cluster binding"/>
    <property type="evidence" value="ECO:0007669"/>
    <property type="project" value="InterPro"/>
</dbReference>
<protein>
    <submittedName>
        <fullName evidence="2">2Fe-2S iron-sulfur cluster binding domain-containing protein 2</fullName>
    </submittedName>
</protein>
<dbReference type="InterPro" id="IPR036010">
    <property type="entry name" value="2Fe-2S_ferredoxin-like_sf"/>
</dbReference>
<dbReference type="Pfam" id="PF00111">
    <property type="entry name" value="Fer2"/>
    <property type="match status" value="1"/>
</dbReference>
<accession>M8E0W7</accession>
<dbReference type="STRING" id="1300222.I532_09162"/>
<reference evidence="2 3" key="1">
    <citation type="submission" date="2013-03" db="EMBL/GenBank/DDBJ databases">
        <title>Assembly of a new bacterial strain Brevibacillus borstelensis AK1.</title>
        <authorList>
            <person name="Rajan I."/>
            <person name="PoliReddy D."/>
            <person name="Sugumar T."/>
            <person name="Rathinam K."/>
            <person name="Alqarawi S."/>
            <person name="Khalil A.B."/>
            <person name="Sivakumar N."/>
        </authorList>
    </citation>
    <scope>NUCLEOTIDE SEQUENCE [LARGE SCALE GENOMIC DNA]</scope>
    <source>
        <strain evidence="2 3">AK1</strain>
    </source>
</reference>
<proteinExistence type="predicted"/>
<dbReference type="PATRIC" id="fig|1300222.3.peg.1890"/>
<keyword evidence="3" id="KW-1185">Reference proteome</keyword>
<dbReference type="PROSITE" id="PS00197">
    <property type="entry name" value="2FE2S_FER_1"/>
    <property type="match status" value="1"/>
</dbReference>
<dbReference type="InterPro" id="IPR006058">
    <property type="entry name" value="2Fe2S_fd_BS"/>
</dbReference>
<dbReference type="RefSeq" id="WP_003387781.1">
    <property type="nucleotide sequence ID" value="NZ_APBN01000003.1"/>
</dbReference>
<dbReference type="SUPFAM" id="SSF54292">
    <property type="entry name" value="2Fe-2S ferredoxin-like"/>
    <property type="match status" value="1"/>
</dbReference>
<dbReference type="OrthoDB" id="9807864at2"/>